<evidence type="ECO:0000313" key="3">
    <source>
        <dbReference type="Proteomes" id="UP001278766"/>
    </source>
</evidence>
<accession>A0AAE0HFH0</accession>
<evidence type="ECO:0000256" key="1">
    <source>
        <dbReference type="SAM" id="MobiDB-lite"/>
    </source>
</evidence>
<dbReference type="Proteomes" id="UP001278766">
    <property type="component" value="Unassembled WGS sequence"/>
</dbReference>
<feature type="region of interest" description="Disordered" evidence="1">
    <location>
        <begin position="184"/>
        <end position="216"/>
    </location>
</feature>
<reference evidence="2" key="2">
    <citation type="submission" date="2023-06" db="EMBL/GenBank/DDBJ databases">
        <authorList>
            <consortium name="Lawrence Berkeley National Laboratory"/>
            <person name="Haridas S."/>
            <person name="Hensen N."/>
            <person name="Bonometti L."/>
            <person name="Westerberg I."/>
            <person name="Brannstrom I.O."/>
            <person name="Guillou S."/>
            <person name="Cros-Aarteil S."/>
            <person name="Calhoun S."/>
            <person name="Kuo A."/>
            <person name="Mondo S."/>
            <person name="Pangilinan J."/>
            <person name="Riley R."/>
            <person name="Labutti K."/>
            <person name="Andreopoulos B."/>
            <person name="Lipzen A."/>
            <person name="Chen C."/>
            <person name="Yanf M."/>
            <person name="Daum C."/>
            <person name="Ng V."/>
            <person name="Clum A."/>
            <person name="Steindorff A."/>
            <person name="Ohm R."/>
            <person name="Martin F."/>
            <person name="Silar P."/>
            <person name="Natvig D."/>
            <person name="Lalanne C."/>
            <person name="Gautier V."/>
            <person name="Ament-Velasquez S.L."/>
            <person name="Kruys A."/>
            <person name="Hutchinson M.I."/>
            <person name="Powell A.J."/>
            <person name="Barry K."/>
            <person name="Miller A.N."/>
            <person name="Grigoriev I.V."/>
            <person name="Debuchy R."/>
            <person name="Gladieux P."/>
            <person name="Thoren M.H."/>
            <person name="Johannesson H."/>
        </authorList>
    </citation>
    <scope>NUCLEOTIDE SEQUENCE</scope>
    <source>
        <strain evidence="2">CBS 168.71</strain>
    </source>
</reference>
<organism evidence="2 3">
    <name type="scientific">Chaetomium fimeti</name>
    <dbReference type="NCBI Taxonomy" id="1854472"/>
    <lineage>
        <taxon>Eukaryota</taxon>
        <taxon>Fungi</taxon>
        <taxon>Dikarya</taxon>
        <taxon>Ascomycota</taxon>
        <taxon>Pezizomycotina</taxon>
        <taxon>Sordariomycetes</taxon>
        <taxon>Sordariomycetidae</taxon>
        <taxon>Sordariales</taxon>
        <taxon>Chaetomiaceae</taxon>
        <taxon>Chaetomium</taxon>
    </lineage>
</organism>
<dbReference type="EMBL" id="JAUEPN010000004">
    <property type="protein sequence ID" value="KAK3295614.1"/>
    <property type="molecule type" value="Genomic_DNA"/>
</dbReference>
<dbReference type="RefSeq" id="XP_062659128.1">
    <property type="nucleotide sequence ID" value="XM_062798419.1"/>
</dbReference>
<dbReference type="GeneID" id="87835367"/>
<dbReference type="AlphaFoldDB" id="A0AAE0HFH0"/>
<sequence length="229" mass="24501">MGDNPGEPASSECASVAFPPFQAARATSPVFQRQSAILNRQVSAASAFLPRVVVNQSPDFRNGGHEQVVLGSGSRVCRSREQRKMDCHLCLSVPPFPPPELPGICTVDRSGPALALCSSVRRKLAAPEPVHLQHPTREVPFFSSSTGALRGDPDFAGKLNAVLGCTKGSRTRDEAHRQFSSVLFRGKPSRRNPRDPSTGLGQRKENQHPRLGGGSAILSATSWSIGLAD</sequence>
<evidence type="ECO:0000313" key="2">
    <source>
        <dbReference type="EMBL" id="KAK3295614.1"/>
    </source>
</evidence>
<gene>
    <name evidence="2" type="ORF">B0H64DRAFT_149970</name>
</gene>
<proteinExistence type="predicted"/>
<name>A0AAE0HFH0_9PEZI</name>
<comment type="caution">
    <text evidence="2">The sequence shown here is derived from an EMBL/GenBank/DDBJ whole genome shotgun (WGS) entry which is preliminary data.</text>
</comment>
<protein>
    <submittedName>
        <fullName evidence="2">Uncharacterized protein</fullName>
    </submittedName>
</protein>
<keyword evidence="3" id="KW-1185">Reference proteome</keyword>
<reference evidence="2" key="1">
    <citation type="journal article" date="2023" name="Mol. Phylogenet. Evol.">
        <title>Genome-scale phylogeny and comparative genomics of the fungal order Sordariales.</title>
        <authorList>
            <person name="Hensen N."/>
            <person name="Bonometti L."/>
            <person name="Westerberg I."/>
            <person name="Brannstrom I.O."/>
            <person name="Guillou S."/>
            <person name="Cros-Aarteil S."/>
            <person name="Calhoun S."/>
            <person name="Haridas S."/>
            <person name="Kuo A."/>
            <person name="Mondo S."/>
            <person name="Pangilinan J."/>
            <person name="Riley R."/>
            <person name="LaButti K."/>
            <person name="Andreopoulos B."/>
            <person name="Lipzen A."/>
            <person name="Chen C."/>
            <person name="Yan M."/>
            <person name="Daum C."/>
            <person name="Ng V."/>
            <person name="Clum A."/>
            <person name="Steindorff A."/>
            <person name="Ohm R.A."/>
            <person name="Martin F."/>
            <person name="Silar P."/>
            <person name="Natvig D.O."/>
            <person name="Lalanne C."/>
            <person name="Gautier V."/>
            <person name="Ament-Velasquez S.L."/>
            <person name="Kruys A."/>
            <person name="Hutchinson M.I."/>
            <person name="Powell A.J."/>
            <person name="Barry K."/>
            <person name="Miller A.N."/>
            <person name="Grigoriev I.V."/>
            <person name="Debuchy R."/>
            <person name="Gladieux P."/>
            <person name="Hiltunen Thoren M."/>
            <person name="Johannesson H."/>
        </authorList>
    </citation>
    <scope>NUCLEOTIDE SEQUENCE</scope>
    <source>
        <strain evidence="2">CBS 168.71</strain>
    </source>
</reference>